<dbReference type="Proteomes" id="UP000190868">
    <property type="component" value="Chromosome"/>
</dbReference>
<keyword evidence="2" id="KW-1185">Reference proteome</keyword>
<dbReference type="RefSeq" id="WP_078424266.1">
    <property type="nucleotide sequence ID" value="NZ_CP017258.1"/>
</dbReference>
<dbReference type="AlphaFoldDB" id="A0A1S6U5Y0"/>
<organism evidence="1 2">
    <name type="scientific">Campylobacter pinnipediorum subsp. caledonicus</name>
    <dbReference type="NCBI Taxonomy" id="1874362"/>
    <lineage>
        <taxon>Bacteria</taxon>
        <taxon>Pseudomonadati</taxon>
        <taxon>Campylobacterota</taxon>
        <taxon>Epsilonproteobacteria</taxon>
        <taxon>Campylobacterales</taxon>
        <taxon>Campylobacteraceae</taxon>
        <taxon>Campylobacter</taxon>
    </lineage>
</organism>
<proteinExistence type="predicted"/>
<name>A0A1S6U5Y0_9BACT</name>
<evidence type="ECO:0000313" key="1">
    <source>
        <dbReference type="EMBL" id="AQW87178.1"/>
    </source>
</evidence>
<accession>A0A1S6U5Y0</accession>
<protein>
    <submittedName>
        <fullName evidence="1">Uncharacterized protein</fullName>
    </submittedName>
</protein>
<reference evidence="2" key="1">
    <citation type="submission" date="2016-09" db="EMBL/GenBank/DDBJ databases">
        <title>Comparative genomics of the Campylobacter concisus group.</title>
        <authorList>
            <person name="Miller W.G."/>
            <person name="Yee E."/>
            <person name="Chapman M.H."/>
            <person name="Huynh S."/>
            <person name="Bono J.L."/>
            <person name="On S.L.W."/>
            <person name="StLeger J."/>
            <person name="Foster G."/>
            <person name="Parker C.T."/>
        </authorList>
    </citation>
    <scope>NUCLEOTIDE SEQUENCE [LARGE SCALE GENOMIC DNA]</scope>
    <source>
        <strain evidence="2">RM18021</strain>
    </source>
</reference>
<evidence type="ECO:0000313" key="2">
    <source>
        <dbReference type="Proteomes" id="UP000190868"/>
    </source>
</evidence>
<dbReference type="EMBL" id="CP017258">
    <property type="protein sequence ID" value="AQW87178.1"/>
    <property type="molecule type" value="Genomic_DNA"/>
</dbReference>
<gene>
    <name evidence="1" type="ORF">CPIN18021_0331</name>
</gene>
<sequence length="72" mass="8504">MTTQKYDISKTFKLSNQNIYNILEIQKKKGFKNDSEVIRFCLDFVKVLIDKELETQTIAKILEDMTTEKGKR</sequence>